<dbReference type="GO" id="GO:0016787">
    <property type="term" value="F:hydrolase activity"/>
    <property type="evidence" value="ECO:0007669"/>
    <property type="project" value="UniProtKB-KW"/>
</dbReference>
<reference evidence="6 7" key="1">
    <citation type="submission" date="2017-10" db="EMBL/GenBank/DDBJ databases">
        <title>Sequencing the genomes of 1000 actinobacteria strains.</title>
        <authorList>
            <person name="Klenk H.-P."/>
        </authorList>
    </citation>
    <scope>NUCLEOTIDE SEQUENCE [LARGE SCALE GENOMIC DNA]</scope>
    <source>
        <strain evidence="6 7">DSM 21838</strain>
    </source>
</reference>
<comment type="caution">
    <text evidence="6">The sequence shown here is derived from an EMBL/GenBank/DDBJ whole genome shotgun (WGS) entry which is preliminary data.</text>
</comment>
<proteinExistence type="predicted"/>
<dbReference type="InterPro" id="IPR036265">
    <property type="entry name" value="HIT-like_sf"/>
</dbReference>
<gene>
    <name evidence="6" type="ORF">ATJ97_2659</name>
</gene>
<evidence type="ECO:0000313" key="7">
    <source>
        <dbReference type="Proteomes" id="UP000222106"/>
    </source>
</evidence>
<organism evidence="6 7">
    <name type="scientific">Georgenia soli</name>
    <dbReference type="NCBI Taxonomy" id="638953"/>
    <lineage>
        <taxon>Bacteria</taxon>
        <taxon>Bacillati</taxon>
        <taxon>Actinomycetota</taxon>
        <taxon>Actinomycetes</taxon>
        <taxon>Micrococcales</taxon>
        <taxon>Bogoriellaceae</taxon>
        <taxon>Georgenia</taxon>
    </lineage>
</organism>
<dbReference type="RefSeq" id="WP_211287358.1">
    <property type="nucleotide sequence ID" value="NZ_PDJI01000004.1"/>
</dbReference>
<accession>A0A2A9EMJ6</accession>
<dbReference type="Gene3D" id="3.30.428.10">
    <property type="entry name" value="HIT-like"/>
    <property type="match status" value="1"/>
</dbReference>
<dbReference type="SUPFAM" id="SSF54197">
    <property type="entry name" value="HIT-like"/>
    <property type="match status" value="1"/>
</dbReference>
<feature type="region of interest" description="Disordered" evidence="4">
    <location>
        <begin position="1"/>
        <end position="21"/>
    </location>
</feature>
<feature type="domain" description="HIT" evidence="5">
    <location>
        <begin position="28"/>
        <end position="136"/>
    </location>
</feature>
<dbReference type="PROSITE" id="PS51084">
    <property type="entry name" value="HIT_2"/>
    <property type="match status" value="1"/>
</dbReference>
<dbReference type="PANTHER" id="PTHR46648:SF1">
    <property type="entry name" value="ADENOSINE 5'-MONOPHOSPHORAMIDASE HNT1"/>
    <property type="match status" value="1"/>
</dbReference>
<name>A0A2A9EMJ6_9MICO</name>
<dbReference type="InterPro" id="IPR011146">
    <property type="entry name" value="HIT-like"/>
</dbReference>
<feature type="compositionally biased region" description="Low complexity" evidence="4">
    <location>
        <begin position="11"/>
        <end position="21"/>
    </location>
</feature>
<sequence length="167" mass="17110">MTDGGTEPGDGAASAGGATSGQRDAGCLFCAIVAGDAPSSVVHADDDVVAFLDTVPVNTGHVLVVPRRHADGLVDLPVPLGEAVWRAAHRIAAVMRAGPEWSEGVNLHLSDGEAAGQSVGHVHLHVIPRRTDDGLRIVEDNVPARPSRDELDAVAARLARALGLSGS</sequence>
<evidence type="ECO:0000313" key="6">
    <source>
        <dbReference type="EMBL" id="PFG40138.1"/>
    </source>
</evidence>
<keyword evidence="6" id="KW-0378">Hydrolase</keyword>
<keyword evidence="7" id="KW-1185">Reference proteome</keyword>
<dbReference type="PANTHER" id="PTHR46648">
    <property type="entry name" value="HIT FAMILY PROTEIN 1"/>
    <property type="match status" value="1"/>
</dbReference>
<feature type="active site" description="Tele-AMP-histidine intermediate" evidence="1">
    <location>
        <position position="123"/>
    </location>
</feature>
<evidence type="ECO:0000256" key="1">
    <source>
        <dbReference type="PIRSR" id="PIRSR601310-1"/>
    </source>
</evidence>
<dbReference type="Proteomes" id="UP000222106">
    <property type="component" value="Unassembled WGS sequence"/>
</dbReference>
<dbReference type="InterPro" id="IPR001310">
    <property type="entry name" value="Histidine_triad_HIT"/>
</dbReference>
<evidence type="ECO:0000256" key="4">
    <source>
        <dbReference type="SAM" id="MobiDB-lite"/>
    </source>
</evidence>
<evidence type="ECO:0000256" key="2">
    <source>
        <dbReference type="PIRSR" id="PIRSR601310-3"/>
    </source>
</evidence>
<evidence type="ECO:0000256" key="3">
    <source>
        <dbReference type="PROSITE-ProRule" id="PRU00464"/>
    </source>
</evidence>
<dbReference type="GO" id="GO:0009117">
    <property type="term" value="P:nucleotide metabolic process"/>
    <property type="evidence" value="ECO:0007669"/>
    <property type="project" value="TreeGrafter"/>
</dbReference>
<dbReference type="Pfam" id="PF01230">
    <property type="entry name" value="HIT"/>
    <property type="match status" value="1"/>
</dbReference>
<dbReference type="PRINTS" id="PR00332">
    <property type="entry name" value="HISTRIAD"/>
</dbReference>
<feature type="short sequence motif" description="Histidine triad motif" evidence="2 3">
    <location>
        <begin position="121"/>
        <end position="125"/>
    </location>
</feature>
<evidence type="ECO:0000259" key="5">
    <source>
        <dbReference type="PROSITE" id="PS51084"/>
    </source>
</evidence>
<protein>
    <submittedName>
        <fullName evidence="6">Diadenosine tetraphosphate (Ap4A) HIT family hydrolase</fullName>
    </submittedName>
</protein>
<dbReference type="AlphaFoldDB" id="A0A2A9EMJ6"/>
<dbReference type="EMBL" id="PDJI01000004">
    <property type="protein sequence ID" value="PFG40138.1"/>
    <property type="molecule type" value="Genomic_DNA"/>
</dbReference>